<name>A0A2P5ERM1_TREOI</name>
<comment type="caution">
    <text evidence="2">The sequence shown here is derived from an EMBL/GenBank/DDBJ whole genome shotgun (WGS) entry which is preliminary data.</text>
</comment>
<organism evidence="2 3">
    <name type="scientific">Trema orientale</name>
    <name type="common">Charcoal tree</name>
    <name type="synonym">Celtis orientalis</name>
    <dbReference type="NCBI Taxonomy" id="63057"/>
    <lineage>
        <taxon>Eukaryota</taxon>
        <taxon>Viridiplantae</taxon>
        <taxon>Streptophyta</taxon>
        <taxon>Embryophyta</taxon>
        <taxon>Tracheophyta</taxon>
        <taxon>Spermatophyta</taxon>
        <taxon>Magnoliopsida</taxon>
        <taxon>eudicotyledons</taxon>
        <taxon>Gunneridae</taxon>
        <taxon>Pentapetalae</taxon>
        <taxon>rosids</taxon>
        <taxon>fabids</taxon>
        <taxon>Rosales</taxon>
        <taxon>Cannabaceae</taxon>
        <taxon>Trema</taxon>
    </lineage>
</organism>
<proteinExistence type="predicted"/>
<gene>
    <name evidence="2" type="ORF">TorRG33x02_160100</name>
</gene>
<feature type="compositionally biased region" description="Basic and acidic residues" evidence="1">
    <location>
        <begin position="65"/>
        <end position="78"/>
    </location>
</feature>
<protein>
    <submittedName>
        <fullName evidence="2">Uncharacterized protein</fullName>
    </submittedName>
</protein>
<dbReference type="AlphaFoldDB" id="A0A2P5ERM1"/>
<dbReference type="InParanoid" id="A0A2P5ERM1"/>
<dbReference type="EMBL" id="JXTC01000108">
    <property type="protein sequence ID" value="PON88181.1"/>
    <property type="molecule type" value="Genomic_DNA"/>
</dbReference>
<feature type="compositionally biased region" description="Basic and acidic residues" evidence="1">
    <location>
        <begin position="26"/>
        <end position="40"/>
    </location>
</feature>
<evidence type="ECO:0000313" key="3">
    <source>
        <dbReference type="Proteomes" id="UP000237000"/>
    </source>
</evidence>
<feature type="region of interest" description="Disordered" evidence="1">
    <location>
        <begin position="1"/>
        <end position="114"/>
    </location>
</feature>
<evidence type="ECO:0000313" key="2">
    <source>
        <dbReference type="EMBL" id="PON88181.1"/>
    </source>
</evidence>
<dbReference type="OrthoDB" id="10342487at2759"/>
<reference evidence="3" key="1">
    <citation type="submission" date="2016-06" db="EMBL/GenBank/DDBJ databases">
        <title>Parallel loss of symbiosis genes in relatives of nitrogen-fixing non-legume Parasponia.</title>
        <authorList>
            <person name="Van Velzen R."/>
            <person name="Holmer R."/>
            <person name="Bu F."/>
            <person name="Rutten L."/>
            <person name="Van Zeijl A."/>
            <person name="Liu W."/>
            <person name="Santuari L."/>
            <person name="Cao Q."/>
            <person name="Sharma T."/>
            <person name="Shen D."/>
            <person name="Roswanjaya Y."/>
            <person name="Wardhani T."/>
            <person name="Kalhor M.S."/>
            <person name="Jansen J."/>
            <person name="Van den Hoogen J."/>
            <person name="Gungor B."/>
            <person name="Hartog M."/>
            <person name="Hontelez J."/>
            <person name="Verver J."/>
            <person name="Yang W.-C."/>
            <person name="Schijlen E."/>
            <person name="Repin R."/>
            <person name="Schilthuizen M."/>
            <person name="Schranz E."/>
            <person name="Heidstra R."/>
            <person name="Miyata K."/>
            <person name="Fedorova E."/>
            <person name="Kohlen W."/>
            <person name="Bisseling T."/>
            <person name="Smit S."/>
            <person name="Geurts R."/>
        </authorList>
    </citation>
    <scope>NUCLEOTIDE SEQUENCE [LARGE SCALE GENOMIC DNA]</scope>
    <source>
        <strain evidence="3">cv. RG33-2</strain>
    </source>
</reference>
<feature type="compositionally biased region" description="Basic residues" evidence="1">
    <location>
        <begin position="102"/>
        <end position="114"/>
    </location>
</feature>
<evidence type="ECO:0000256" key="1">
    <source>
        <dbReference type="SAM" id="MobiDB-lite"/>
    </source>
</evidence>
<sequence length="114" mass="13770">MTLIKWNIEKPSDKERKEGYPCSEAEEVREKRSRNREREMNSCLTKRRAKKQKATMVKTLSNQELAERPKWRPNDEKTTYNLSHKGNRGGHFRQTTNTKAEKTKKPHRHYYHRE</sequence>
<keyword evidence="3" id="KW-1185">Reference proteome</keyword>
<feature type="compositionally biased region" description="Basic and acidic residues" evidence="1">
    <location>
        <begin position="7"/>
        <end position="19"/>
    </location>
</feature>
<dbReference type="Proteomes" id="UP000237000">
    <property type="component" value="Unassembled WGS sequence"/>
</dbReference>
<accession>A0A2P5ERM1</accession>